<keyword evidence="2" id="KW-1185">Reference proteome</keyword>
<comment type="caution">
    <text evidence="1">The sequence shown here is derived from an EMBL/GenBank/DDBJ whole genome shotgun (WGS) entry which is preliminary data.</text>
</comment>
<evidence type="ECO:0000313" key="1">
    <source>
        <dbReference type="EMBL" id="MEY6432601.1"/>
    </source>
</evidence>
<dbReference type="EMBL" id="JBDKXB010000010">
    <property type="protein sequence ID" value="MEY6432601.1"/>
    <property type="molecule type" value="Genomic_DNA"/>
</dbReference>
<protein>
    <submittedName>
        <fullName evidence="1">Transcriptional regulator</fullName>
    </submittedName>
</protein>
<name>A0ABV4BDT3_9GAMM</name>
<dbReference type="Pfam" id="PF25212">
    <property type="entry name" value="HVO_A0114"/>
    <property type="match status" value="1"/>
</dbReference>
<dbReference type="InterPro" id="IPR036390">
    <property type="entry name" value="WH_DNA-bd_sf"/>
</dbReference>
<dbReference type="SUPFAM" id="SSF46785">
    <property type="entry name" value="Winged helix' DNA-binding domain"/>
    <property type="match status" value="1"/>
</dbReference>
<gene>
    <name evidence="1" type="ORF">ABC977_09310</name>
</gene>
<dbReference type="Gene3D" id="1.10.10.10">
    <property type="entry name" value="Winged helix-like DNA-binding domain superfamily/Winged helix DNA-binding domain"/>
    <property type="match status" value="1"/>
</dbReference>
<accession>A0ABV4BDT3</accession>
<dbReference type="Proteomes" id="UP001564408">
    <property type="component" value="Unassembled WGS sequence"/>
</dbReference>
<dbReference type="RefSeq" id="WP_369666989.1">
    <property type="nucleotide sequence ID" value="NZ_JBDKXB010000010.1"/>
</dbReference>
<sequence length="114" mass="12452">MTTLTIDVADLETVKASVKAAFRGELQGCRYSFRTEERLLATLSPNRWAILCALTGAGPLGAREVARRVERDIKGVHSDLQVLLTCGLIDKTPEGRLSFPYDAVQVELGHRAVA</sequence>
<organism evidence="1 2">
    <name type="scientific">Thioalkalicoccus limnaeus</name>
    <dbReference type="NCBI Taxonomy" id="120681"/>
    <lineage>
        <taxon>Bacteria</taxon>
        <taxon>Pseudomonadati</taxon>
        <taxon>Pseudomonadota</taxon>
        <taxon>Gammaproteobacteria</taxon>
        <taxon>Chromatiales</taxon>
        <taxon>Chromatiaceae</taxon>
        <taxon>Thioalkalicoccus</taxon>
    </lineage>
</organism>
<reference evidence="1 2" key="1">
    <citation type="submission" date="2024-05" db="EMBL/GenBank/DDBJ databases">
        <title>Genome Sequence and Characterization of the New Strain Purple Sulfur Bacterium of Genus Thioalkalicoccus.</title>
        <authorList>
            <person name="Bryantseva I.A."/>
            <person name="Kyndt J.A."/>
            <person name="Imhoff J.F."/>
        </authorList>
    </citation>
    <scope>NUCLEOTIDE SEQUENCE [LARGE SCALE GENOMIC DNA]</scope>
    <source>
        <strain evidence="1 2">Um2</strain>
    </source>
</reference>
<proteinExistence type="predicted"/>
<dbReference type="InterPro" id="IPR036388">
    <property type="entry name" value="WH-like_DNA-bd_sf"/>
</dbReference>
<evidence type="ECO:0000313" key="2">
    <source>
        <dbReference type="Proteomes" id="UP001564408"/>
    </source>
</evidence>